<dbReference type="Proteomes" id="UP000296049">
    <property type="component" value="Unassembled WGS sequence"/>
</dbReference>
<organism evidence="1 2">
    <name type="scientific">Anas platyrhynchos</name>
    <name type="common">Mallard</name>
    <name type="synonym">Anas boschas</name>
    <dbReference type="NCBI Taxonomy" id="8839"/>
    <lineage>
        <taxon>Eukaryota</taxon>
        <taxon>Metazoa</taxon>
        <taxon>Chordata</taxon>
        <taxon>Craniata</taxon>
        <taxon>Vertebrata</taxon>
        <taxon>Euteleostomi</taxon>
        <taxon>Archelosauria</taxon>
        <taxon>Archosauria</taxon>
        <taxon>Dinosauria</taxon>
        <taxon>Saurischia</taxon>
        <taxon>Theropoda</taxon>
        <taxon>Coelurosauria</taxon>
        <taxon>Aves</taxon>
        <taxon>Neognathae</taxon>
        <taxon>Galloanserae</taxon>
        <taxon>Anseriformes</taxon>
        <taxon>Anatidae</taxon>
        <taxon>Anatinae</taxon>
        <taxon>Anas</taxon>
    </lineage>
</organism>
<sequence>MEGRMGSRGAQGEPRDRWERAAPQGFSRLSWVQVVTLQHHGTFLQELHPPHPHGKQQKYLCRQRAPFRAQQQGRHRATEPRWQGVCGCPRGHGDTQDSGVAAASVGTMGLHGALGALKCLKNSRKWRFRSGMATFPNQALQLKDLVQPVVFSLHAPALPPLHKHLAKGQQCRGAPQAGSIAWPPRGAGGAEEGMREQASSIYGSASPHVCCAELLTQEFSHTQEQRGPSLAAALQDSAHRWPPLAPGRSSSCSAEISFGQRWLPGHKCTPGYFTEIPLKARRCLGECGEAEGSSRHKGTVETSRAVGVGHHWGYLQLSTQVFSAQKIPQCGRSRAGYGEAVEARVWVGESPSIEGVDHIFKRAQVFASLSQPTQMS</sequence>
<accession>R0LE89</accession>
<evidence type="ECO:0000313" key="2">
    <source>
        <dbReference type="Proteomes" id="UP000296049"/>
    </source>
</evidence>
<keyword evidence="2" id="KW-1185">Reference proteome</keyword>
<evidence type="ECO:0000313" key="1">
    <source>
        <dbReference type="EMBL" id="EOB03964.1"/>
    </source>
</evidence>
<dbReference type="EMBL" id="KB742819">
    <property type="protein sequence ID" value="EOB03964.1"/>
    <property type="molecule type" value="Genomic_DNA"/>
</dbReference>
<dbReference type="AlphaFoldDB" id="R0LE89"/>
<gene>
    <name evidence="1" type="ORF">Anapl_16262</name>
</gene>
<name>R0LE89_ANAPL</name>
<protein>
    <submittedName>
        <fullName evidence="1">Uncharacterized protein</fullName>
    </submittedName>
</protein>
<proteinExistence type="predicted"/>
<reference evidence="2" key="1">
    <citation type="journal article" date="2013" name="Nat. Genet.">
        <title>The duck genome and transcriptome provide insight into an avian influenza virus reservoir species.</title>
        <authorList>
            <person name="Huang Y."/>
            <person name="Li Y."/>
            <person name="Burt D.W."/>
            <person name="Chen H."/>
            <person name="Zhang Y."/>
            <person name="Qian W."/>
            <person name="Kim H."/>
            <person name="Gan S."/>
            <person name="Zhao Y."/>
            <person name="Li J."/>
            <person name="Yi K."/>
            <person name="Feng H."/>
            <person name="Zhu P."/>
            <person name="Li B."/>
            <person name="Liu Q."/>
            <person name="Fairley S."/>
            <person name="Magor K.E."/>
            <person name="Du Z."/>
            <person name="Hu X."/>
            <person name="Goodman L."/>
            <person name="Tafer H."/>
            <person name="Vignal A."/>
            <person name="Lee T."/>
            <person name="Kim K.W."/>
            <person name="Sheng Z."/>
            <person name="An Y."/>
            <person name="Searle S."/>
            <person name="Herrero J."/>
            <person name="Groenen M.A."/>
            <person name="Crooijmans R.P."/>
            <person name="Faraut T."/>
            <person name="Cai Q."/>
            <person name="Webster R.G."/>
            <person name="Aldridge J.R."/>
            <person name="Warren W.C."/>
            <person name="Bartschat S."/>
            <person name="Kehr S."/>
            <person name="Marz M."/>
            <person name="Stadler P.F."/>
            <person name="Smith J."/>
            <person name="Kraus R.H."/>
            <person name="Zhao Y."/>
            <person name="Ren L."/>
            <person name="Fei J."/>
            <person name="Morisson M."/>
            <person name="Kaiser P."/>
            <person name="Griffin D.K."/>
            <person name="Rao M."/>
            <person name="Pitel F."/>
            <person name="Wang J."/>
            <person name="Li N."/>
        </authorList>
    </citation>
    <scope>NUCLEOTIDE SEQUENCE [LARGE SCALE GENOMIC DNA]</scope>
</reference>